<keyword evidence="1" id="KW-0472">Membrane</keyword>
<organism evidence="2">
    <name type="scientific">termite gut metagenome</name>
    <dbReference type="NCBI Taxonomy" id="433724"/>
    <lineage>
        <taxon>unclassified sequences</taxon>
        <taxon>metagenomes</taxon>
        <taxon>organismal metagenomes</taxon>
    </lineage>
</organism>
<protein>
    <submittedName>
        <fullName evidence="2">Uncharacterized protein</fullName>
    </submittedName>
</protein>
<keyword evidence="1" id="KW-0812">Transmembrane</keyword>
<dbReference type="Gene3D" id="1.20.120.1760">
    <property type="match status" value="1"/>
</dbReference>
<accession>A0A5J4P6G0</accession>
<dbReference type="EMBL" id="SNRY01011208">
    <property type="protein sequence ID" value="KAA6304812.1"/>
    <property type="molecule type" value="Genomic_DNA"/>
</dbReference>
<name>A0A5J4P6G0_9ZZZZ</name>
<dbReference type="AlphaFoldDB" id="A0A5J4P6G0"/>
<dbReference type="InterPro" id="IPR043130">
    <property type="entry name" value="CDP-OH_PTrfase_TM_dom"/>
</dbReference>
<feature type="transmembrane region" description="Helical" evidence="1">
    <location>
        <begin position="12"/>
        <end position="30"/>
    </location>
</feature>
<sequence length="68" mass="7660">MITSFIRRQIPNTATCLNLFFGCVACVMAFEAKYELGAIFIILSAVCDYCLISYSCLSQFNENFGVKR</sequence>
<proteinExistence type="predicted"/>
<gene>
    <name evidence="2" type="ORF">EZS27_043537</name>
</gene>
<evidence type="ECO:0000313" key="2">
    <source>
        <dbReference type="EMBL" id="KAA6304812.1"/>
    </source>
</evidence>
<evidence type="ECO:0000256" key="1">
    <source>
        <dbReference type="SAM" id="Phobius"/>
    </source>
</evidence>
<comment type="caution">
    <text evidence="2">The sequence shown here is derived from an EMBL/GenBank/DDBJ whole genome shotgun (WGS) entry which is preliminary data.</text>
</comment>
<reference evidence="2" key="1">
    <citation type="submission" date="2019-03" db="EMBL/GenBank/DDBJ databases">
        <title>Single cell metagenomics reveals metabolic interactions within the superorganism composed of flagellate Streblomastix strix and complex community of Bacteroidetes bacteria on its surface.</title>
        <authorList>
            <person name="Treitli S.C."/>
            <person name="Kolisko M."/>
            <person name="Husnik F."/>
            <person name="Keeling P."/>
            <person name="Hampl V."/>
        </authorList>
    </citation>
    <scope>NUCLEOTIDE SEQUENCE</scope>
    <source>
        <strain evidence="2">STM</strain>
    </source>
</reference>
<dbReference type="PROSITE" id="PS51257">
    <property type="entry name" value="PROKAR_LIPOPROTEIN"/>
    <property type="match status" value="1"/>
</dbReference>
<keyword evidence="1" id="KW-1133">Transmembrane helix</keyword>
<feature type="transmembrane region" description="Helical" evidence="1">
    <location>
        <begin position="36"/>
        <end position="57"/>
    </location>
</feature>